<keyword evidence="1" id="KW-0479">Metal-binding</keyword>
<dbReference type="SUPFAM" id="SSF53649">
    <property type="entry name" value="Alkaline phosphatase-like"/>
    <property type="match status" value="1"/>
</dbReference>
<organism evidence="5 6">
    <name type="scientific">Chrysophaeum taylorii</name>
    <dbReference type="NCBI Taxonomy" id="2483200"/>
    <lineage>
        <taxon>Eukaryota</taxon>
        <taxon>Sar</taxon>
        <taxon>Stramenopiles</taxon>
        <taxon>Ochrophyta</taxon>
        <taxon>Pelagophyceae</taxon>
        <taxon>Pelagomonadales</taxon>
        <taxon>Pelagomonadaceae</taxon>
        <taxon>Chrysophaeum</taxon>
    </lineage>
</organism>
<evidence type="ECO:0000259" key="4">
    <source>
        <dbReference type="Pfam" id="PF00884"/>
    </source>
</evidence>
<sequence length="547" mass="60701">MAKSTSVAALTLLGLGFCVVSYVRVFRAQELVALLLEEKKEEKVDIVLVTLDDVGWGDMGYTSQDLRDATPRMNQLAADGIKLGRYYGEPVCTVARATLLSGRFSHKIGFSSQSPALREIEAVSNFSIPLGIRLLPEHLKSLGYETHGAGKWNVGHCNAAYLPTSRGFETFVGYFTQGIGYVRHEVPELVNDTRVKDLFHAADDGSLESIRDRRFSDDIFAEHAVERIRKSTNRPLFLWAAFQSPHSNDGINSYELPDSYDQLLEEIDARERLVPARRNFAKGIMIADIEIGRLHDALEEKKKKKKKGSYVLVVHSDNGGNPCGSDLAGSSWPLRGCKYNYWAGGYHVPAFVYGTPFRKSPYLGREYPTTMHHVDWIATLVSAGGGGDVGDAYDSVDHWDALATGGYPRGSETRLVYIGLGQDEGATYAVYHQGDMKFATSVENITDWFRPRDEPSPINACIGEAVGTTWLYNMSADPRELTPNLATIPEYEGVVTTMRFRAEEEIRAPSTYVPNPPFGLDHSSGPLEAFRDAGYYVVPWGCDPYHV</sequence>
<evidence type="ECO:0000256" key="1">
    <source>
        <dbReference type="ARBA" id="ARBA00022723"/>
    </source>
</evidence>
<keyword evidence="3" id="KW-0325">Glycoprotein</keyword>
<proteinExistence type="predicted"/>
<evidence type="ECO:0000313" key="6">
    <source>
        <dbReference type="Proteomes" id="UP001230188"/>
    </source>
</evidence>
<dbReference type="Gene3D" id="3.30.1120.10">
    <property type="match status" value="1"/>
</dbReference>
<protein>
    <recommendedName>
        <fullName evidence="4">Sulfatase N-terminal domain-containing protein</fullName>
    </recommendedName>
</protein>
<evidence type="ECO:0000256" key="2">
    <source>
        <dbReference type="ARBA" id="ARBA00022837"/>
    </source>
</evidence>
<evidence type="ECO:0000313" key="5">
    <source>
        <dbReference type="EMBL" id="KAJ8599988.1"/>
    </source>
</evidence>
<accession>A0AAD7U8B8</accession>
<dbReference type="PANTHER" id="PTHR10342:SF274">
    <property type="entry name" value="ARYLSULFATASE B"/>
    <property type="match status" value="1"/>
</dbReference>
<dbReference type="Pfam" id="PF00884">
    <property type="entry name" value="Sulfatase"/>
    <property type="match status" value="1"/>
</dbReference>
<dbReference type="Gene3D" id="3.40.720.10">
    <property type="entry name" value="Alkaline Phosphatase, subunit A"/>
    <property type="match status" value="1"/>
</dbReference>
<dbReference type="EMBL" id="JAQMWT010000531">
    <property type="protein sequence ID" value="KAJ8599988.1"/>
    <property type="molecule type" value="Genomic_DNA"/>
</dbReference>
<dbReference type="PANTHER" id="PTHR10342">
    <property type="entry name" value="ARYLSULFATASE"/>
    <property type="match status" value="1"/>
</dbReference>
<keyword evidence="2" id="KW-0106">Calcium</keyword>
<evidence type="ECO:0000256" key="3">
    <source>
        <dbReference type="ARBA" id="ARBA00023180"/>
    </source>
</evidence>
<dbReference type="InterPro" id="IPR000917">
    <property type="entry name" value="Sulfatase_N"/>
</dbReference>
<dbReference type="AlphaFoldDB" id="A0AAD7U8B8"/>
<dbReference type="GO" id="GO:0008484">
    <property type="term" value="F:sulfuric ester hydrolase activity"/>
    <property type="evidence" value="ECO:0007669"/>
    <property type="project" value="InterPro"/>
</dbReference>
<dbReference type="InterPro" id="IPR047115">
    <property type="entry name" value="ARSB"/>
</dbReference>
<dbReference type="InterPro" id="IPR017850">
    <property type="entry name" value="Alkaline_phosphatase_core_sf"/>
</dbReference>
<feature type="domain" description="Sulfatase N-terminal" evidence="4">
    <location>
        <begin position="46"/>
        <end position="384"/>
    </location>
</feature>
<name>A0AAD7U8B8_9STRA</name>
<keyword evidence="6" id="KW-1185">Reference proteome</keyword>
<dbReference type="Proteomes" id="UP001230188">
    <property type="component" value="Unassembled WGS sequence"/>
</dbReference>
<comment type="caution">
    <text evidence="5">The sequence shown here is derived from an EMBL/GenBank/DDBJ whole genome shotgun (WGS) entry which is preliminary data.</text>
</comment>
<reference evidence="5" key="1">
    <citation type="submission" date="2023-01" db="EMBL/GenBank/DDBJ databases">
        <title>Metagenome sequencing of chrysophaentin producing Chrysophaeum taylorii.</title>
        <authorList>
            <person name="Davison J."/>
            <person name="Bewley C."/>
        </authorList>
    </citation>
    <scope>NUCLEOTIDE SEQUENCE</scope>
    <source>
        <strain evidence="5">NIES-1699</strain>
    </source>
</reference>
<gene>
    <name evidence="5" type="ORF">CTAYLR_001815</name>
</gene>
<dbReference type="GO" id="GO:0046872">
    <property type="term" value="F:metal ion binding"/>
    <property type="evidence" value="ECO:0007669"/>
    <property type="project" value="UniProtKB-KW"/>
</dbReference>